<reference evidence="1 2" key="1">
    <citation type="submission" date="2020-08" db="EMBL/GenBank/DDBJ databases">
        <title>Genomic Encyclopedia of Type Strains, Phase IV (KMG-V): Genome sequencing to study the core and pangenomes of soil and plant-associated prokaryotes.</title>
        <authorList>
            <person name="Whitman W."/>
        </authorList>
    </citation>
    <scope>NUCLEOTIDE SEQUENCE [LARGE SCALE GENOMIC DNA]</scope>
    <source>
        <strain evidence="1 2">X5P2</strain>
    </source>
</reference>
<proteinExistence type="predicted"/>
<dbReference type="Proteomes" id="UP000535182">
    <property type="component" value="Unassembled WGS sequence"/>
</dbReference>
<gene>
    <name evidence="1" type="ORF">HDF14_002082</name>
</gene>
<name>A0A9X0QDM0_9BACT</name>
<dbReference type="AlphaFoldDB" id="A0A9X0QDM0"/>
<sequence>MPRLLLPAESTKAWLGTEALYDKIRSQRVGVAVSGEVVSKKCWMAVVFSVIVGTFVSPPRCMAEVQCPWLNAATAAGVLGGEVQANATPLTPQGDTTCEFKRTDHSAVYALTIAVHTMAVPSKDFATYLTRCSGTQVSLKAIGNEAIQCVPSNGSSNGGEQIIGRVRDRAFVIDLKRSSTRQPISSANGLSEEARNVAEQVAGALF</sequence>
<accession>A0A9X0QDM0</accession>
<evidence type="ECO:0000313" key="2">
    <source>
        <dbReference type="Proteomes" id="UP000535182"/>
    </source>
</evidence>
<protein>
    <submittedName>
        <fullName evidence="1">Uncharacterized protein</fullName>
    </submittedName>
</protein>
<dbReference type="RefSeq" id="WP_183975980.1">
    <property type="nucleotide sequence ID" value="NZ_JACHEB010000004.1"/>
</dbReference>
<comment type="caution">
    <text evidence="1">The sequence shown here is derived from an EMBL/GenBank/DDBJ whole genome shotgun (WGS) entry which is preliminary data.</text>
</comment>
<evidence type="ECO:0000313" key="1">
    <source>
        <dbReference type="EMBL" id="MBB5328472.1"/>
    </source>
</evidence>
<dbReference type="EMBL" id="JACHEB010000004">
    <property type="protein sequence ID" value="MBB5328472.1"/>
    <property type="molecule type" value="Genomic_DNA"/>
</dbReference>
<organism evidence="1 2">
    <name type="scientific">Tunturiibacter gelidiferens</name>
    <dbReference type="NCBI Taxonomy" id="3069689"/>
    <lineage>
        <taxon>Bacteria</taxon>
        <taxon>Pseudomonadati</taxon>
        <taxon>Acidobacteriota</taxon>
        <taxon>Terriglobia</taxon>
        <taxon>Terriglobales</taxon>
        <taxon>Acidobacteriaceae</taxon>
        <taxon>Tunturiibacter</taxon>
    </lineage>
</organism>
<keyword evidence="2" id="KW-1185">Reference proteome</keyword>